<dbReference type="InterPro" id="IPR049249">
    <property type="entry name" value="DUF6882"/>
</dbReference>
<evidence type="ECO:0000313" key="2">
    <source>
        <dbReference type="Proteomes" id="UP001589607"/>
    </source>
</evidence>
<protein>
    <submittedName>
        <fullName evidence="1">DUF6882 domain-containing protein</fullName>
    </submittedName>
</protein>
<dbReference type="Proteomes" id="UP001589607">
    <property type="component" value="Unassembled WGS sequence"/>
</dbReference>
<keyword evidence="2" id="KW-1185">Reference proteome</keyword>
<evidence type="ECO:0000313" key="1">
    <source>
        <dbReference type="EMBL" id="MFB9095646.1"/>
    </source>
</evidence>
<sequence length="228" mass="25542">MSFQNKTKSDFNTFLELLDQNAALSLEKQFLFGDIIESKPWQLDMSLGTISFEELTFPIQIIGSLSFNNNSWMWGWANTQSGIPENLLIQSNQLKNIGTDKNIVELTDAHFQVAEGFEHKIGMIACGLFNSKSYYCANYGQGTLVVTIDSDLIPEIDTNKAEKILTHFPQVISSIDVNHKDAFINYLIDKEFQIAITPNTVQAMKNESTITADFDALGRLTSLNGTIK</sequence>
<comment type="caution">
    <text evidence="1">The sequence shown here is derived from an EMBL/GenBank/DDBJ whole genome shotgun (WGS) entry which is preliminary data.</text>
</comment>
<reference evidence="1 2" key="1">
    <citation type="submission" date="2024-09" db="EMBL/GenBank/DDBJ databases">
        <authorList>
            <person name="Sun Q."/>
            <person name="Mori K."/>
        </authorList>
    </citation>
    <scope>NUCLEOTIDE SEQUENCE [LARGE SCALE GENOMIC DNA]</scope>
    <source>
        <strain evidence="1 2">CECT 7955</strain>
    </source>
</reference>
<dbReference type="Pfam" id="PF21813">
    <property type="entry name" value="DUF6882"/>
    <property type="match status" value="1"/>
</dbReference>
<gene>
    <name evidence="1" type="ORF">ACFFVF_03910</name>
</gene>
<accession>A0ABV5GJW0</accession>
<organism evidence="1 2">
    <name type="scientific">Flavobacterium jumunjinense</name>
    <dbReference type="NCBI Taxonomy" id="998845"/>
    <lineage>
        <taxon>Bacteria</taxon>
        <taxon>Pseudomonadati</taxon>
        <taxon>Bacteroidota</taxon>
        <taxon>Flavobacteriia</taxon>
        <taxon>Flavobacteriales</taxon>
        <taxon>Flavobacteriaceae</taxon>
        <taxon>Flavobacterium</taxon>
    </lineage>
</organism>
<proteinExistence type="predicted"/>
<dbReference type="EMBL" id="JBHMEY010000009">
    <property type="protein sequence ID" value="MFB9095646.1"/>
    <property type="molecule type" value="Genomic_DNA"/>
</dbReference>
<name>A0ABV5GJW0_9FLAO</name>
<dbReference type="RefSeq" id="WP_236455117.1">
    <property type="nucleotide sequence ID" value="NZ_CBCSGE010000004.1"/>
</dbReference>